<reference evidence="1" key="1">
    <citation type="journal article" date="2020" name="Stud. Mycol.">
        <title>101 Dothideomycetes genomes: a test case for predicting lifestyles and emergence of pathogens.</title>
        <authorList>
            <person name="Haridas S."/>
            <person name="Albert R."/>
            <person name="Binder M."/>
            <person name="Bloem J."/>
            <person name="Labutti K."/>
            <person name="Salamov A."/>
            <person name="Andreopoulos B."/>
            <person name="Baker S."/>
            <person name="Barry K."/>
            <person name="Bills G."/>
            <person name="Bluhm B."/>
            <person name="Cannon C."/>
            <person name="Castanera R."/>
            <person name="Culley D."/>
            <person name="Daum C."/>
            <person name="Ezra D."/>
            <person name="Gonzalez J."/>
            <person name="Henrissat B."/>
            <person name="Kuo A."/>
            <person name="Liang C."/>
            <person name="Lipzen A."/>
            <person name="Lutzoni F."/>
            <person name="Magnuson J."/>
            <person name="Mondo S."/>
            <person name="Nolan M."/>
            <person name="Ohm R."/>
            <person name="Pangilinan J."/>
            <person name="Park H.-J."/>
            <person name="Ramirez L."/>
            <person name="Alfaro M."/>
            <person name="Sun H."/>
            <person name="Tritt A."/>
            <person name="Yoshinaga Y."/>
            <person name="Zwiers L.-H."/>
            <person name="Turgeon B."/>
            <person name="Goodwin S."/>
            <person name="Spatafora J."/>
            <person name="Crous P."/>
            <person name="Grigoriev I."/>
        </authorList>
    </citation>
    <scope>NUCLEOTIDE SEQUENCE</scope>
    <source>
        <strain evidence="1">CBS 123094</strain>
    </source>
</reference>
<keyword evidence="2" id="KW-1185">Reference proteome</keyword>
<name>A0A6A5W9Z1_9PLEO</name>
<dbReference type="EMBL" id="ML977603">
    <property type="protein sequence ID" value="KAF1998502.1"/>
    <property type="molecule type" value="Genomic_DNA"/>
</dbReference>
<proteinExistence type="predicted"/>
<evidence type="ECO:0000313" key="2">
    <source>
        <dbReference type="Proteomes" id="UP000799779"/>
    </source>
</evidence>
<sequence>MLQTVQFPAVETGRILLTEVNPEALGDVPLTSHDRWRLLPWKRRVNFGAGSDTTGYLGDRNFNNPWDCESFDEQEMLQAAKQLKEAQIYHMKISLKYDQHQESYEEQYQRFRLQSNRPLSRESQNEFAPIFVERGHSIIKELKDAEDAVQAAKDLAMNTGVSIHWDQKSHFPDHYDLKDHQLTERPKLDEESGRSWICGIENSREENENLEKSVPN</sequence>
<gene>
    <name evidence="1" type="ORF">P154DRAFT_536268</name>
</gene>
<evidence type="ECO:0000313" key="1">
    <source>
        <dbReference type="EMBL" id="KAF1998502.1"/>
    </source>
</evidence>
<protein>
    <submittedName>
        <fullName evidence="1">Uncharacterized protein</fullName>
    </submittedName>
</protein>
<organism evidence="1 2">
    <name type="scientific">Amniculicola lignicola CBS 123094</name>
    <dbReference type="NCBI Taxonomy" id="1392246"/>
    <lineage>
        <taxon>Eukaryota</taxon>
        <taxon>Fungi</taxon>
        <taxon>Dikarya</taxon>
        <taxon>Ascomycota</taxon>
        <taxon>Pezizomycotina</taxon>
        <taxon>Dothideomycetes</taxon>
        <taxon>Pleosporomycetidae</taxon>
        <taxon>Pleosporales</taxon>
        <taxon>Amniculicolaceae</taxon>
        <taxon>Amniculicola</taxon>
    </lineage>
</organism>
<dbReference type="AlphaFoldDB" id="A0A6A5W9Z1"/>
<dbReference type="Proteomes" id="UP000799779">
    <property type="component" value="Unassembled WGS sequence"/>
</dbReference>
<accession>A0A6A5W9Z1</accession>